<reference evidence="2" key="1">
    <citation type="submission" date="2014-08" db="EMBL/GenBank/DDBJ databases">
        <authorList>
            <person name="Senf B."/>
            <person name="Petzold A."/>
            <person name="Downie B.R."/>
            <person name="Koch P."/>
            <person name="Platzer M."/>
        </authorList>
    </citation>
    <scope>NUCLEOTIDE SEQUENCE [LARGE SCALE GENOMIC DNA]</scope>
    <source>
        <strain evidence="2">GRZ</strain>
    </source>
</reference>
<keyword evidence="1" id="KW-0732">Signal</keyword>
<protein>
    <submittedName>
        <fullName evidence="2">Apolipoprotein A-II</fullName>
    </submittedName>
</protein>
<proteinExistence type="predicted"/>
<feature type="signal peptide" evidence="1">
    <location>
        <begin position="1"/>
        <end position="20"/>
    </location>
</feature>
<dbReference type="GO" id="GO:0000280">
    <property type="term" value="P:nuclear division"/>
    <property type="evidence" value="ECO:0007669"/>
    <property type="project" value="Ensembl"/>
</dbReference>
<reference evidence="2" key="3">
    <citation type="submission" date="2025-09" db="UniProtKB">
        <authorList>
            <consortium name="Ensembl"/>
        </authorList>
    </citation>
    <scope>IDENTIFICATION</scope>
</reference>
<dbReference type="Proteomes" id="UP000694548">
    <property type="component" value="Chromosome sgr05"/>
</dbReference>
<evidence type="ECO:0000313" key="2">
    <source>
        <dbReference type="Ensembl" id="ENSNFUP00015002921.1"/>
    </source>
</evidence>
<dbReference type="GO" id="GO:0043009">
    <property type="term" value="P:chordate embryonic development"/>
    <property type="evidence" value="ECO:0007669"/>
    <property type="project" value="Ensembl"/>
</dbReference>
<evidence type="ECO:0000313" key="3">
    <source>
        <dbReference type="Proteomes" id="UP000694548"/>
    </source>
</evidence>
<accession>A0A8C6KCI5</accession>
<reference evidence="2" key="2">
    <citation type="submission" date="2025-08" db="UniProtKB">
        <authorList>
            <consortium name="Ensembl"/>
        </authorList>
    </citation>
    <scope>IDENTIFICATION</scope>
</reference>
<name>A0A8C6KCI5_NOTFU</name>
<evidence type="ECO:0000256" key="1">
    <source>
        <dbReference type="SAM" id="SignalP"/>
    </source>
</evidence>
<dbReference type="GO" id="GO:0055113">
    <property type="term" value="P:epiboly involved in gastrulation with mouth forming second"/>
    <property type="evidence" value="ECO:0007669"/>
    <property type="project" value="Ensembl"/>
</dbReference>
<sequence length="158" mass="17461">MNAKLILALALVLQASVSFCEIPAPSQELVQKYESLRDTFYSRLRNAYSKLQTTVGENEQGQNAQNFIESLKDKPELQAIVKVASGLGAEARPLVDRARTSLLGLYEAYLRPHVGTGLSDTIDRIKILADRIDTGLGLRGTRFSANTILCLLINQHFN</sequence>
<dbReference type="Ensembl" id="ENSNFUT00015003104.1">
    <property type="protein sequence ID" value="ENSNFUP00015002921.1"/>
    <property type="gene ID" value="ENSNFUG00015001487.1"/>
</dbReference>
<dbReference type="GeneTree" id="ENSGT00390000015918"/>
<organism evidence="2 3">
    <name type="scientific">Nothobranchius furzeri</name>
    <name type="common">Turquoise killifish</name>
    <dbReference type="NCBI Taxonomy" id="105023"/>
    <lineage>
        <taxon>Eukaryota</taxon>
        <taxon>Metazoa</taxon>
        <taxon>Chordata</taxon>
        <taxon>Craniata</taxon>
        <taxon>Vertebrata</taxon>
        <taxon>Euteleostomi</taxon>
        <taxon>Actinopterygii</taxon>
        <taxon>Neopterygii</taxon>
        <taxon>Teleostei</taxon>
        <taxon>Neoteleostei</taxon>
        <taxon>Acanthomorphata</taxon>
        <taxon>Ovalentaria</taxon>
        <taxon>Atherinomorphae</taxon>
        <taxon>Cyprinodontiformes</taxon>
        <taxon>Nothobranchiidae</taxon>
        <taxon>Nothobranchius</taxon>
    </lineage>
</organism>
<keyword evidence="3" id="KW-1185">Reference proteome</keyword>
<dbReference type="AlphaFoldDB" id="A0A8C6KCI5"/>
<gene>
    <name evidence="2" type="primary">apoa2</name>
</gene>
<feature type="chain" id="PRO_5034170508" evidence="1">
    <location>
        <begin position="21"/>
        <end position="158"/>
    </location>
</feature>